<evidence type="ECO:0000313" key="2">
    <source>
        <dbReference type="Proteomes" id="UP000593565"/>
    </source>
</evidence>
<proteinExistence type="predicted"/>
<protein>
    <submittedName>
        <fullName evidence="1">Uncharacterized protein</fullName>
    </submittedName>
</protein>
<organism evidence="1 2">
    <name type="scientific">Ameiurus melas</name>
    <name type="common">Black bullhead</name>
    <name type="synonym">Silurus melas</name>
    <dbReference type="NCBI Taxonomy" id="219545"/>
    <lineage>
        <taxon>Eukaryota</taxon>
        <taxon>Metazoa</taxon>
        <taxon>Chordata</taxon>
        <taxon>Craniata</taxon>
        <taxon>Vertebrata</taxon>
        <taxon>Euteleostomi</taxon>
        <taxon>Actinopterygii</taxon>
        <taxon>Neopterygii</taxon>
        <taxon>Teleostei</taxon>
        <taxon>Ostariophysi</taxon>
        <taxon>Siluriformes</taxon>
        <taxon>Ictaluridae</taxon>
        <taxon>Ameiurus</taxon>
    </lineage>
</organism>
<comment type="caution">
    <text evidence="1">The sequence shown here is derived from an EMBL/GenBank/DDBJ whole genome shotgun (WGS) entry which is preliminary data.</text>
</comment>
<dbReference type="EMBL" id="JAAGNN010000022">
    <property type="protein sequence ID" value="KAF4074568.1"/>
    <property type="molecule type" value="Genomic_DNA"/>
</dbReference>
<keyword evidence="2" id="KW-1185">Reference proteome</keyword>
<sequence length="69" mass="7734">MRFDCSDSITVEHTISVQYFWSSRETELASDISLKLLLSSAGGSVVVDWTEIISLYNTSVKNMLELQTS</sequence>
<dbReference type="Proteomes" id="UP000593565">
    <property type="component" value="Unassembled WGS sequence"/>
</dbReference>
<accession>A0A7J5ZZA0</accession>
<reference evidence="1 2" key="1">
    <citation type="submission" date="2020-02" db="EMBL/GenBank/DDBJ databases">
        <title>A chromosome-scale genome assembly of the black bullhead catfish (Ameiurus melas).</title>
        <authorList>
            <person name="Wen M."/>
            <person name="Zham M."/>
            <person name="Cabau C."/>
            <person name="Klopp C."/>
            <person name="Donnadieu C."/>
            <person name="Roques C."/>
            <person name="Bouchez O."/>
            <person name="Lampietro C."/>
            <person name="Jouanno E."/>
            <person name="Herpin A."/>
            <person name="Louis A."/>
            <person name="Berthelot C."/>
            <person name="Parey E."/>
            <person name="Roest-Crollius H."/>
            <person name="Braasch I."/>
            <person name="Postlethwait J."/>
            <person name="Robinson-Rechavi M."/>
            <person name="Echchiki A."/>
            <person name="Begum T."/>
            <person name="Montfort J."/>
            <person name="Schartl M."/>
            <person name="Bobe J."/>
            <person name="Guiguen Y."/>
        </authorList>
    </citation>
    <scope>NUCLEOTIDE SEQUENCE [LARGE SCALE GENOMIC DNA]</scope>
    <source>
        <strain evidence="1">M_S1</strain>
        <tissue evidence="1">Blood</tissue>
    </source>
</reference>
<dbReference type="AlphaFoldDB" id="A0A7J5ZZA0"/>
<evidence type="ECO:0000313" key="1">
    <source>
        <dbReference type="EMBL" id="KAF4074568.1"/>
    </source>
</evidence>
<name>A0A7J5ZZA0_AMEME</name>
<gene>
    <name evidence="1" type="ORF">AMELA_G00240860</name>
</gene>